<evidence type="ECO:0000256" key="3">
    <source>
        <dbReference type="ARBA" id="ARBA00022692"/>
    </source>
</evidence>
<evidence type="ECO:0000256" key="2">
    <source>
        <dbReference type="ARBA" id="ARBA00022448"/>
    </source>
</evidence>
<feature type="transmembrane region" description="Helical" evidence="6">
    <location>
        <begin position="103"/>
        <end position="122"/>
    </location>
</feature>
<keyword evidence="2" id="KW-0813">Transport</keyword>
<evidence type="ECO:0000256" key="6">
    <source>
        <dbReference type="SAM" id="Phobius"/>
    </source>
</evidence>
<dbReference type="InterPro" id="IPR020846">
    <property type="entry name" value="MFS_dom"/>
</dbReference>
<feature type="domain" description="Major facilitator superfamily (MFS) profile" evidence="7">
    <location>
        <begin position="31"/>
        <end position="464"/>
    </location>
</feature>
<reference evidence="8" key="1">
    <citation type="submission" date="2020-11" db="EMBL/GenBank/DDBJ databases">
        <authorList>
            <consortium name="DOE Joint Genome Institute"/>
            <person name="Ahrendt S."/>
            <person name="Riley R."/>
            <person name="Andreopoulos W."/>
            <person name="Labutti K."/>
            <person name="Pangilinan J."/>
            <person name="Ruiz-Duenas F.J."/>
            <person name="Barrasa J.M."/>
            <person name="Sanchez-Garcia M."/>
            <person name="Camarero S."/>
            <person name="Miyauchi S."/>
            <person name="Serrano A."/>
            <person name="Linde D."/>
            <person name="Babiker R."/>
            <person name="Drula E."/>
            <person name="Ayuso-Fernandez I."/>
            <person name="Pacheco R."/>
            <person name="Padilla G."/>
            <person name="Ferreira P."/>
            <person name="Barriuso J."/>
            <person name="Kellner H."/>
            <person name="Castanera R."/>
            <person name="Alfaro M."/>
            <person name="Ramirez L."/>
            <person name="Pisabarro A.G."/>
            <person name="Kuo A."/>
            <person name="Tritt A."/>
            <person name="Lipzen A."/>
            <person name="He G."/>
            <person name="Yan M."/>
            <person name="Ng V."/>
            <person name="Cullen D."/>
            <person name="Martin F."/>
            <person name="Rosso M.-N."/>
            <person name="Henrissat B."/>
            <person name="Hibbett D."/>
            <person name="Martinez A.T."/>
            <person name="Grigoriev I.V."/>
        </authorList>
    </citation>
    <scope>NUCLEOTIDE SEQUENCE</scope>
    <source>
        <strain evidence="8">MF-IS2</strain>
    </source>
</reference>
<feature type="transmembrane region" description="Helical" evidence="6">
    <location>
        <begin position="371"/>
        <end position="393"/>
    </location>
</feature>
<protein>
    <submittedName>
        <fullName evidence="8">MFS general substrate transporter</fullName>
    </submittedName>
</protein>
<evidence type="ECO:0000256" key="4">
    <source>
        <dbReference type="ARBA" id="ARBA00022989"/>
    </source>
</evidence>
<dbReference type="OrthoDB" id="419616at2759"/>
<proteinExistence type="predicted"/>
<dbReference type="PRINTS" id="PR01035">
    <property type="entry name" value="TCRTETA"/>
</dbReference>
<evidence type="ECO:0000256" key="5">
    <source>
        <dbReference type="ARBA" id="ARBA00023136"/>
    </source>
</evidence>
<evidence type="ECO:0000256" key="1">
    <source>
        <dbReference type="ARBA" id="ARBA00004141"/>
    </source>
</evidence>
<comment type="subcellular location">
    <subcellularLocation>
        <location evidence="1">Membrane</location>
        <topology evidence="1">Multi-pass membrane protein</topology>
    </subcellularLocation>
</comment>
<evidence type="ECO:0000313" key="9">
    <source>
        <dbReference type="Proteomes" id="UP000807342"/>
    </source>
</evidence>
<dbReference type="PANTHER" id="PTHR23504">
    <property type="entry name" value="MAJOR FACILITATOR SUPERFAMILY DOMAIN-CONTAINING PROTEIN 10"/>
    <property type="match status" value="1"/>
</dbReference>
<feature type="transmembrane region" description="Helical" evidence="6">
    <location>
        <begin position="69"/>
        <end position="91"/>
    </location>
</feature>
<organism evidence="8 9">
    <name type="scientific">Macrolepiota fuliginosa MF-IS2</name>
    <dbReference type="NCBI Taxonomy" id="1400762"/>
    <lineage>
        <taxon>Eukaryota</taxon>
        <taxon>Fungi</taxon>
        <taxon>Dikarya</taxon>
        <taxon>Basidiomycota</taxon>
        <taxon>Agaricomycotina</taxon>
        <taxon>Agaricomycetes</taxon>
        <taxon>Agaricomycetidae</taxon>
        <taxon>Agaricales</taxon>
        <taxon>Agaricineae</taxon>
        <taxon>Agaricaceae</taxon>
        <taxon>Macrolepiota</taxon>
    </lineage>
</organism>
<dbReference type="AlphaFoldDB" id="A0A9P5XP57"/>
<feature type="transmembrane region" description="Helical" evidence="6">
    <location>
        <begin position="305"/>
        <end position="324"/>
    </location>
</feature>
<sequence length="476" mass="51714">MDAADFVDETAPLLPAIENAPHKPTPLPKAQLAILCTIRLMDPLTFTQIFPYINQFLTSLNLVPDKSHIGFYSGLVESSFALFQLLFIYHWARISDMAGRRPVIIIGTAGLSISTILLGLASSLPQILIARCLAGTFSGIAAVLHSVLGELTDQSNQTLAFPIYGLFWPLGSIVGPLIGGTLANPADQYPRLFGSFDFLIRYPYFLPCFFSGFLALCTTLITYSFLREQVTHLGQQKTALLDVRVPNKSAAEMSTRDLFSIPIIGALCLSGCALCFIATAFDAVFVLFCYTPVESGGLSFDTSQIGYALAIAGASSIIIQLTLLPSLLRTFSHARLYNFFMFLWPFTFAALPILRFTLISGGSHPGPHRLGLVWVEIVILMSLSRFGCLAYSVSLILCKDHAPAPRALAKTNGLVLVGMCIARAIAPAFVSSVFAWSIQHHFMGGYFWILVMVLICLVGCSLSKRIALPQAALGPL</sequence>
<accession>A0A9P5XP57</accession>
<dbReference type="InterPro" id="IPR011701">
    <property type="entry name" value="MFS"/>
</dbReference>
<dbReference type="CDD" id="cd17330">
    <property type="entry name" value="MFS_SLC46_TetA_like"/>
    <property type="match status" value="1"/>
</dbReference>
<dbReference type="EMBL" id="MU151063">
    <property type="protein sequence ID" value="KAF9453281.1"/>
    <property type="molecule type" value="Genomic_DNA"/>
</dbReference>
<feature type="transmembrane region" description="Helical" evidence="6">
    <location>
        <begin position="161"/>
        <end position="184"/>
    </location>
</feature>
<dbReference type="PANTHER" id="PTHR23504:SF15">
    <property type="entry name" value="MAJOR FACILITATOR SUPERFAMILY (MFS) PROFILE DOMAIN-CONTAINING PROTEIN"/>
    <property type="match status" value="1"/>
</dbReference>
<dbReference type="PROSITE" id="PS50850">
    <property type="entry name" value="MFS"/>
    <property type="match status" value="1"/>
</dbReference>
<dbReference type="SUPFAM" id="SSF103473">
    <property type="entry name" value="MFS general substrate transporter"/>
    <property type="match status" value="1"/>
</dbReference>
<dbReference type="Proteomes" id="UP000807342">
    <property type="component" value="Unassembled WGS sequence"/>
</dbReference>
<feature type="transmembrane region" description="Helical" evidence="6">
    <location>
        <begin position="128"/>
        <end position="149"/>
    </location>
</feature>
<keyword evidence="3 6" id="KW-0812">Transmembrane</keyword>
<gene>
    <name evidence="8" type="ORF">P691DRAFT_659069</name>
</gene>
<dbReference type="GO" id="GO:0022857">
    <property type="term" value="F:transmembrane transporter activity"/>
    <property type="evidence" value="ECO:0007669"/>
    <property type="project" value="InterPro"/>
</dbReference>
<dbReference type="Pfam" id="PF07690">
    <property type="entry name" value="MFS_1"/>
    <property type="match status" value="1"/>
</dbReference>
<dbReference type="Gene3D" id="1.20.1250.20">
    <property type="entry name" value="MFS general substrate transporter like domains"/>
    <property type="match status" value="1"/>
</dbReference>
<keyword evidence="5 6" id="KW-0472">Membrane</keyword>
<comment type="caution">
    <text evidence="8">The sequence shown here is derived from an EMBL/GenBank/DDBJ whole genome shotgun (WGS) entry which is preliminary data.</text>
</comment>
<dbReference type="InterPro" id="IPR001958">
    <property type="entry name" value="Tet-R_TetA/multi-R_MdtG-like"/>
</dbReference>
<evidence type="ECO:0000259" key="7">
    <source>
        <dbReference type="PROSITE" id="PS50850"/>
    </source>
</evidence>
<keyword evidence="4 6" id="KW-1133">Transmembrane helix</keyword>
<keyword evidence="9" id="KW-1185">Reference proteome</keyword>
<feature type="transmembrane region" description="Helical" evidence="6">
    <location>
        <begin position="444"/>
        <end position="462"/>
    </location>
</feature>
<dbReference type="GO" id="GO:0016020">
    <property type="term" value="C:membrane"/>
    <property type="evidence" value="ECO:0007669"/>
    <property type="project" value="UniProtKB-SubCell"/>
</dbReference>
<evidence type="ECO:0000313" key="8">
    <source>
        <dbReference type="EMBL" id="KAF9453281.1"/>
    </source>
</evidence>
<name>A0A9P5XP57_9AGAR</name>
<feature type="transmembrane region" description="Helical" evidence="6">
    <location>
        <begin position="414"/>
        <end position="438"/>
    </location>
</feature>
<feature type="transmembrane region" description="Helical" evidence="6">
    <location>
        <begin position="263"/>
        <end position="293"/>
    </location>
</feature>
<feature type="transmembrane region" description="Helical" evidence="6">
    <location>
        <begin position="204"/>
        <end position="226"/>
    </location>
</feature>
<dbReference type="InterPro" id="IPR036259">
    <property type="entry name" value="MFS_trans_sf"/>
</dbReference>
<feature type="transmembrane region" description="Helical" evidence="6">
    <location>
        <begin position="336"/>
        <end position="359"/>
    </location>
</feature>